<dbReference type="InterPro" id="IPR025877">
    <property type="entry name" value="MobA-like_NTP_Trfase"/>
</dbReference>
<dbReference type="InterPro" id="IPR029044">
    <property type="entry name" value="Nucleotide-diphossugar_trans"/>
</dbReference>
<keyword evidence="4" id="KW-0548">Nucleotidyltransferase</keyword>
<organism evidence="4 5">
    <name type="scientific">Allokutzneria multivorans</name>
    <dbReference type="NCBI Taxonomy" id="1142134"/>
    <lineage>
        <taxon>Bacteria</taxon>
        <taxon>Bacillati</taxon>
        <taxon>Actinomycetota</taxon>
        <taxon>Actinomycetes</taxon>
        <taxon>Pseudonocardiales</taxon>
        <taxon>Pseudonocardiaceae</taxon>
        <taxon>Allokutzneria</taxon>
    </lineage>
</organism>
<evidence type="ECO:0000256" key="1">
    <source>
        <dbReference type="ARBA" id="ARBA00022679"/>
    </source>
</evidence>
<keyword evidence="1" id="KW-0808">Transferase</keyword>
<evidence type="ECO:0000313" key="5">
    <source>
        <dbReference type="Proteomes" id="UP001501747"/>
    </source>
</evidence>
<evidence type="ECO:0000313" key="4">
    <source>
        <dbReference type="EMBL" id="GAA4004092.1"/>
    </source>
</evidence>
<proteinExistence type="predicted"/>
<evidence type="ECO:0000259" key="3">
    <source>
        <dbReference type="Pfam" id="PF12804"/>
    </source>
</evidence>
<protein>
    <submittedName>
        <fullName evidence="4">Molybdenum cofactor guanylyltransferase</fullName>
    </submittedName>
</protein>
<name>A0ABP7RZ14_9PSEU</name>
<gene>
    <name evidence="4" type="ORF">GCM10022247_26340</name>
</gene>
<dbReference type="EMBL" id="BAABAL010000007">
    <property type="protein sequence ID" value="GAA4004092.1"/>
    <property type="molecule type" value="Genomic_DNA"/>
</dbReference>
<dbReference type="PANTHER" id="PTHR19136">
    <property type="entry name" value="MOLYBDENUM COFACTOR GUANYLYLTRANSFERASE"/>
    <property type="match status" value="1"/>
</dbReference>
<feature type="domain" description="MobA-like NTP transferase" evidence="3">
    <location>
        <begin position="4"/>
        <end position="154"/>
    </location>
</feature>
<dbReference type="Gene3D" id="3.90.550.10">
    <property type="entry name" value="Spore Coat Polysaccharide Biosynthesis Protein SpsA, Chain A"/>
    <property type="match status" value="1"/>
</dbReference>
<feature type="region of interest" description="Disordered" evidence="2">
    <location>
        <begin position="161"/>
        <end position="183"/>
    </location>
</feature>
<keyword evidence="5" id="KW-1185">Reference proteome</keyword>
<sequence>MELIVLAGGQGRRLGGRDKAAIVLGGRTLLDRVLDVVPPGSRIVVVGPPRETARPVVWTREEPPGGGPVAGLAAGLALVDSDLVAVLAVDQPGVTASTVDRLRTALTAGVDGVVLVDADDRPQWTAGVWRTRALRRCLPDSPAGASLRRVLAALTVHRLPSEHSETDDIDTPADLTHWHAQSD</sequence>
<dbReference type="RefSeq" id="WP_344874312.1">
    <property type="nucleotide sequence ID" value="NZ_BAABAL010000007.1"/>
</dbReference>
<dbReference type="GO" id="GO:0016779">
    <property type="term" value="F:nucleotidyltransferase activity"/>
    <property type="evidence" value="ECO:0007669"/>
    <property type="project" value="UniProtKB-KW"/>
</dbReference>
<dbReference type="SUPFAM" id="SSF53448">
    <property type="entry name" value="Nucleotide-diphospho-sugar transferases"/>
    <property type="match status" value="1"/>
</dbReference>
<reference evidence="5" key="1">
    <citation type="journal article" date="2019" name="Int. J. Syst. Evol. Microbiol.">
        <title>The Global Catalogue of Microorganisms (GCM) 10K type strain sequencing project: providing services to taxonomists for standard genome sequencing and annotation.</title>
        <authorList>
            <consortium name="The Broad Institute Genomics Platform"/>
            <consortium name="The Broad Institute Genome Sequencing Center for Infectious Disease"/>
            <person name="Wu L."/>
            <person name="Ma J."/>
        </authorList>
    </citation>
    <scope>NUCLEOTIDE SEQUENCE [LARGE SCALE GENOMIC DNA]</scope>
    <source>
        <strain evidence="5">JCM 17342</strain>
    </source>
</reference>
<dbReference type="Proteomes" id="UP001501747">
    <property type="component" value="Unassembled WGS sequence"/>
</dbReference>
<dbReference type="PANTHER" id="PTHR19136:SF81">
    <property type="entry name" value="MOLYBDENUM COFACTOR GUANYLYLTRANSFERASE"/>
    <property type="match status" value="1"/>
</dbReference>
<accession>A0ABP7RZ14</accession>
<comment type="caution">
    <text evidence="4">The sequence shown here is derived from an EMBL/GenBank/DDBJ whole genome shotgun (WGS) entry which is preliminary data.</text>
</comment>
<evidence type="ECO:0000256" key="2">
    <source>
        <dbReference type="SAM" id="MobiDB-lite"/>
    </source>
</evidence>
<dbReference type="Pfam" id="PF12804">
    <property type="entry name" value="NTP_transf_3"/>
    <property type="match status" value="1"/>
</dbReference>